<evidence type="ECO:0008006" key="3">
    <source>
        <dbReference type="Google" id="ProtNLM"/>
    </source>
</evidence>
<evidence type="ECO:0000313" key="1">
    <source>
        <dbReference type="EMBL" id="ACA60411.1"/>
    </source>
</evidence>
<gene>
    <name evidence="1" type="ordered locus">Daud_1918</name>
</gene>
<name>B1I5Z8_DESAP</name>
<dbReference type="OrthoDB" id="5521312at2"/>
<dbReference type="HOGENOM" id="CLU_161929_0_1_9"/>
<dbReference type="AlphaFoldDB" id="B1I5Z8"/>
<dbReference type="eggNOG" id="COG2026">
    <property type="taxonomic scope" value="Bacteria"/>
</dbReference>
<accession>B1I5Z8</accession>
<dbReference type="InterPro" id="IPR035093">
    <property type="entry name" value="RelE/ParE_toxin_dom_sf"/>
</dbReference>
<evidence type="ECO:0000313" key="2">
    <source>
        <dbReference type="Proteomes" id="UP000008544"/>
    </source>
</evidence>
<organism evidence="1 2">
    <name type="scientific">Desulforudis audaxviator (strain MP104C)</name>
    <dbReference type="NCBI Taxonomy" id="477974"/>
    <lineage>
        <taxon>Bacteria</taxon>
        <taxon>Bacillati</taxon>
        <taxon>Bacillota</taxon>
        <taxon>Clostridia</taxon>
        <taxon>Thermoanaerobacterales</taxon>
        <taxon>Candidatus Desulforudaceae</taxon>
        <taxon>Candidatus Desulforudis</taxon>
    </lineage>
</organism>
<reference evidence="1 2" key="2">
    <citation type="journal article" date="2008" name="Science">
        <title>Environmental genomics reveals a single-species ecosystem deep within Earth.</title>
        <authorList>
            <person name="Chivian D."/>
            <person name="Brodie E.L."/>
            <person name="Alm E.J."/>
            <person name="Culley D.E."/>
            <person name="Dehal P.S."/>
            <person name="Desantis T.Z."/>
            <person name="Gihring T.M."/>
            <person name="Lapidus A."/>
            <person name="Lin L.H."/>
            <person name="Lowry S.R."/>
            <person name="Moser D.P."/>
            <person name="Richardson P.M."/>
            <person name="Southam G."/>
            <person name="Wanger G."/>
            <person name="Pratt L.M."/>
            <person name="Andersen G.L."/>
            <person name="Hazen T.C."/>
            <person name="Brockman F.J."/>
            <person name="Arkin A.P."/>
            <person name="Onstott T.C."/>
        </authorList>
    </citation>
    <scope>NUCLEOTIDE SEQUENCE [LARGE SCALE GENOMIC DNA]</scope>
    <source>
        <strain evidence="1 2">MP104C</strain>
    </source>
</reference>
<dbReference type="Gene3D" id="3.30.2310.20">
    <property type="entry name" value="RelE-like"/>
    <property type="match status" value="1"/>
</dbReference>
<dbReference type="EMBL" id="CP000860">
    <property type="protein sequence ID" value="ACA60411.1"/>
    <property type="molecule type" value="Genomic_DNA"/>
</dbReference>
<reference evidence="2" key="1">
    <citation type="submission" date="2007-10" db="EMBL/GenBank/DDBJ databases">
        <title>Complete sequence of chromosome of Desulforudis audaxviator MP104C.</title>
        <authorList>
            <person name="Copeland A."/>
            <person name="Lucas S."/>
            <person name="Lapidus A."/>
            <person name="Barry K."/>
            <person name="Glavina del Rio T."/>
            <person name="Dalin E."/>
            <person name="Tice H."/>
            <person name="Bruce D."/>
            <person name="Pitluck S."/>
            <person name="Lowry S.R."/>
            <person name="Larimer F."/>
            <person name="Land M.L."/>
            <person name="Hauser L."/>
            <person name="Kyrpides N."/>
            <person name="Ivanova N.N."/>
            <person name="Richardson P."/>
        </authorList>
    </citation>
    <scope>NUCLEOTIDE SEQUENCE [LARGE SCALE GENOMIC DNA]</scope>
    <source>
        <strain evidence="2">MP104C</strain>
    </source>
</reference>
<dbReference type="Proteomes" id="UP000008544">
    <property type="component" value="Chromosome"/>
</dbReference>
<dbReference type="RefSeq" id="WP_012302987.1">
    <property type="nucleotide sequence ID" value="NC_010424.1"/>
</dbReference>
<dbReference type="STRING" id="477974.Daud_1918"/>
<protein>
    <recommendedName>
        <fullName evidence="3">Cytotoxin</fullName>
    </recommendedName>
</protein>
<proteinExistence type="predicted"/>
<keyword evidence="2" id="KW-1185">Reference proteome</keyword>
<dbReference type="KEGG" id="dau:Daud_1918"/>
<dbReference type="SUPFAM" id="SSF143011">
    <property type="entry name" value="RelE-like"/>
    <property type="match status" value="1"/>
</dbReference>
<sequence length="86" mass="10172">MRFERTERFKRAYLKLDEQKRQALKKALRLMSTDINHPSIRVKKVQGTKDVWEARASAGLRLTFTWVGDLIILRNCGEHDKTLKRC</sequence>